<proteinExistence type="predicted"/>
<feature type="domain" description="Regulator of MON1-CCZ1 complex N-terminal" evidence="1">
    <location>
        <begin position="168"/>
        <end position="246"/>
    </location>
</feature>
<name>A0AAP0HLU0_9MAGN</name>
<organism evidence="2 3">
    <name type="scientific">Stephania japonica</name>
    <dbReference type="NCBI Taxonomy" id="461633"/>
    <lineage>
        <taxon>Eukaryota</taxon>
        <taxon>Viridiplantae</taxon>
        <taxon>Streptophyta</taxon>
        <taxon>Embryophyta</taxon>
        <taxon>Tracheophyta</taxon>
        <taxon>Spermatophyta</taxon>
        <taxon>Magnoliopsida</taxon>
        <taxon>Ranunculales</taxon>
        <taxon>Menispermaceae</taxon>
        <taxon>Menispermoideae</taxon>
        <taxon>Cissampelideae</taxon>
        <taxon>Stephania</taxon>
    </lineage>
</organism>
<dbReference type="PANTHER" id="PTHR12897:SF4">
    <property type="entry name" value="REGULATOR OF MON1-CCZ1 COMPLEX"/>
    <property type="match status" value="1"/>
</dbReference>
<sequence length="319" mass="35796">MDTTTTMFDVDRHHHSPLCLIPSIGTSSVSCSAQICKPLLLLQSYTTTTTTSIVAKGPLAIRAGVVSQPVKPDDLCHAIDKVISVWELSVVDGFERYACFNNPSCRSLFGSIRYVTYVMESSNQTCFFHGTNEAKDYGACVAAKVSEVERDMCLKEFLALSACMQNMVYAWKTAHSPYTTPSVDSIGEGPVLSIHYSLDGKVIEIQWSNHEIQFVNRGTGDMFMQRCGSESESILGFFKTDCPSCDVFEMAMTKAEANNKPVLGAEDTKRDYANYESQNKEKWTEECRLNAEVQRPKAPKYQNKWEYSLWTRHLPFVMA</sequence>
<dbReference type="InterPro" id="IPR040371">
    <property type="entry name" value="RMC1"/>
</dbReference>
<dbReference type="Proteomes" id="UP001417504">
    <property type="component" value="Unassembled WGS sequence"/>
</dbReference>
<protein>
    <recommendedName>
        <fullName evidence="1">Regulator of MON1-CCZ1 complex N-terminal domain-containing protein</fullName>
    </recommendedName>
</protein>
<comment type="caution">
    <text evidence="2">The sequence shown here is derived from an EMBL/GenBank/DDBJ whole genome shotgun (WGS) entry which is preliminary data.</text>
</comment>
<dbReference type="PANTHER" id="PTHR12897">
    <property type="entry name" value="COLON CANCER-ASSOCIATED PROTEIN MIC1"/>
    <property type="match status" value="1"/>
</dbReference>
<dbReference type="Pfam" id="PF21029">
    <property type="entry name" value="RMC1_N"/>
    <property type="match status" value="1"/>
</dbReference>
<dbReference type="GO" id="GO:0035658">
    <property type="term" value="C:Mon1-Ccz1 complex"/>
    <property type="evidence" value="ECO:0007669"/>
    <property type="project" value="InterPro"/>
</dbReference>
<evidence type="ECO:0000313" key="3">
    <source>
        <dbReference type="Proteomes" id="UP001417504"/>
    </source>
</evidence>
<evidence type="ECO:0000259" key="1">
    <source>
        <dbReference type="Pfam" id="PF21029"/>
    </source>
</evidence>
<evidence type="ECO:0000313" key="2">
    <source>
        <dbReference type="EMBL" id="KAK9091589.1"/>
    </source>
</evidence>
<accession>A0AAP0HLU0</accession>
<reference evidence="2 3" key="1">
    <citation type="submission" date="2024-01" db="EMBL/GenBank/DDBJ databases">
        <title>Genome assemblies of Stephania.</title>
        <authorList>
            <person name="Yang L."/>
        </authorList>
    </citation>
    <scope>NUCLEOTIDE SEQUENCE [LARGE SCALE GENOMIC DNA]</scope>
    <source>
        <strain evidence="2">QJT</strain>
        <tissue evidence="2">Leaf</tissue>
    </source>
</reference>
<dbReference type="AlphaFoldDB" id="A0AAP0HLU0"/>
<dbReference type="GO" id="GO:0005765">
    <property type="term" value="C:lysosomal membrane"/>
    <property type="evidence" value="ECO:0007669"/>
    <property type="project" value="TreeGrafter"/>
</dbReference>
<keyword evidence="3" id="KW-1185">Reference proteome</keyword>
<dbReference type="EMBL" id="JBBNAE010000010">
    <property type="protein sequence ID" value="KAK9091589.1"/>
    <property type="molecule type" value="Genomic_DNA"/>
</dbReference>
<gene>
    <name evidence="2" type="ORF">Sjap_024766</name>
</gene>
<dbReference type="GO" id="GO:0010506">
    <property type="term" value="P:regulation of autophagy"/>
    <property type="evidence" value="ECO:0007669"/>
    <property type="project" value="InterPro"/>
</dbReference>
<dbReference type="GO" id="GO:0031902">
    <property type="term" value="C:late endosome membrane"/>
    <property type="evidence" value="ECO:0007669"/>
    <property type="project" value="TreeGrafter"/>
</dbReference>
<dbReference type="InterPro" id="IPR049040">
    <property type="entry name" value="RMC1_N"/>
</dbReference>